<dbReference type="AlphaFoldDB" id="A0A9P0CHR2"/>
<dbReference type="EMBL" id="OV651823">
    <property type="protein sequence ID" value="CAH1101626.1"/>
    <property type="molecule type" value="Genomic_DNA"/>
</dbReference>
<feature type="region of interest" description="Disordered" evidence="1">
    <location>
        <begin position="839"/>
        <end position="892"/>
    </location>
</feature>
<keyword evidence="4" id="KW-1185">Reference proteome</keyword>
<feature type="compositionally biased region" description="Polar residues" evidence="1">
    <location>
        <begin position="876"/>
        <end position="892"/>
    </location>
</feature>
<evidence type="ECO:0000313" key="3">
    <source>
        <dbReference type="EMBL" id="CAH1101626.1"/>
    </source>
</evidence>
<dbReference type="OrthoDB" id="8193595at2759"/>
<name>A0A9P0CHR2_9CUCU</name>
<feature type="compositionally biased region" description="Low complexity" evidence="1">
    <location>
        <begin position="595"/>
        <end position="608"/>
    </location>
</feature>
<protein>
    <submittedName>
        <fullName evidence="3">Uncharacterized protein</fullName>
    </submittedName>
</protein>
<feature type="region of interest" description="Disordered" evidence="1">
    <location>
        <begin position="757"/>
        <end position="819"/>
    </location>
</feature>
<keyword evidence="2" id="KW-0732">Signal</keyword>
<reference evidence="3" key="1">
    <citation type="submission" date="2022-01" db="EMBL/GenBank/DDBJ databases">
        <authorList>
            <person name="King R."/>
        </authorList>
    </citation>
    <scope>NUCLEOTIDE SEQUENCE</scope>
</reference>
<gene>
    <name evidence="3" type="ORF">PSYICH_LOCUS2852</name>
</gene>
<feature type="compositionally biased region" description="Basic and acidic residues" evidence="1">
    <location>
        <begin position="644"/>
        <end position="662"/>
    </location>
</feature>
<feature type="region of interest" description="Disordered" evidence="1">
    <location>
        <begin position="510"/>
        <end position="692"/>
    </location>
</feature>
<feature type="compositionally biased region" description="Low complexity" evidence="1">
    <location>
        <begin position="547"/>
        <end position="565"/>
    </location>
</feature>
<evidence type="ECO:0000256" key="1">
    <source>
        <dbReference type="SAM" id="MobiDB-lite"/>
    </source>
</evidence>
<feature type="chain" id="PRO_5040237005" evidence="2">
    <location>
        <begin position="25"/>
        <end position="1087"/>
    </location>
</feature>
<feature type="compositionally biased region" description="Basic and acidic residues" evidence="1">
    <location>
        <begin position="572"/>
        <end position="585"/>
    </location>
</feature>
<feature type="compositionally biased region" description="Polar residues" evidence="1">
    <location>
        <begin position="116"/>
        <end position="126"/>
    </location>
</feature>
<feature type="compositionally biased region" description="Low complexity" evidence="1">
    <location>
        <begin position="843"/>
        <end position="854"/>
    </location>
</feature>
<evidence type="ECO:0000256" key="2">
    <source>
        <dbReference type="SAM" id="SignalP"/>
    </source>
</evidence>
<sequence>MPPVRWKTLYILALSFQIWITVAAESNMQDPITMTSDGWRPIVGSRRPAPGFVSNHQPPSSQRVVEVEIVKSENPITITSTFVPEKQEIEQSTKPYNNLNAGPAQKTGNKDPPHSKFSSPKYQTLPPSAVTLGRPSEFGLRKHPLKPLKPMGHLGPVQKRKPFRGQLGAQSTRNEVYVLPSGAITFPFIKHQGPSNIRTRETQGLGLFGSNGHFTVNQPTAHLEINRFPQLNNNVFEQYKSPGLAYIIPKLKKQPDEYSRNLVPPPPIRDLAEKEKLKNANSKLPTKFKDNLSTKVSEPLLEYHEQFGAKSPQIQENLVQIPVGFDPNYVLQKQFKPKPQSAIDVQVTKENLKVYHNILQNNFKPSAGEYFDYEYHGIPSPVQFPKLQTYEVTEGKWADNPNPYTFNYAKFQDQSQNFRGQPIGPPAQNPQITNEPIVELNLPPFLPTPYKPDPAYPTSPTQSEASTVFNQVSQKMNKFKTSVLANNPLFFDIKEVSTHYPILGRPEFIQETQTDSPAKENEIVNEVTTQMEELTTRKRRRRPQPRRPTAPTTSTTTTTEEPQQTVVYESQKTQEELSPETERPPKRQRQRPNRYRLPNSSTTSTTTSEYQESPVRYRTTTPSNEYEENSGEKKVRGRNRYRQRGKDQADYRTKDQNTEHRNILYRKRTRPTTTEMPPNHKLSEKDNSEQADNSNFESKYFQNVEVATRPQRIIEYEDGSLSLSDEDMSDVSYETTPAYNQLEDIRVKLQVGSRDHLATTSAPEETTVVISPENELDPTTLSPKPESDQGEPTQSTLATTIPTTTSTEAKTTTSRSSRIKTRPTLFKSNRPRFSVKDYRQRLTQQSSTTPSTTTDVGRNASDGSRFRFPSRLRTRPTYSTTASQPQQEETTTELIVRRRFKPKEPRHSTEANNIISETNVKAVNTRLRPFDRYKTSTEPTPKNKVSIKPGFYTNRRRPTFSMKTKLVEKDNQTEDVTTKIDEVEEISKNEQELDKDVEVTTVYQSSRLTTTDVAPLTTMDISDDDYSQRISDLTSSFKTEYDTPGLFKSVAPISRRVPNYFTISTEDPILPIEAFFPGIKEKEKEKK</sequence>
<dbReference type="Proteomes" id="UP001153636">
    <property type="component" value="Chromosome 11"/>
</dbReference>
<organism evidence="3 4">
    <name type="scientific">Psylliodes chrysocephalus</name>
    <dbReference type="NCBI Taxonomy" id="3402493"/>
    <lineage>
        <taxon>Eukaryota</taxon>
        <taxon>Metazoa</taxon>
        <taxon>Ecdysozoa</taxon>
        <taxon>Arthropoda</taxon>
        <taxon>Hexapoda</taxon>
        <taxon>Insecta</taxon>
        <taxon>Pterygota</taxon>
        <taxon>Neoptera</taxon>
        <taxon>Endopterygota</taxon>
        <taxon>Coleoptera</taxon>
        <taxon>Polyphaga</taxon>
        <taxon>Cucujiformia</taxon>
        <taxon>Chrysomeloidea</taxon>
        <taxon>Chrysomelidae</taxon>
        <taxon>Galerucinae</taxon>
        <taxon>Alticini</taxon>
        <taxon>Psylliodes</taxon>
    </lineage>
</organism>
<feature type="region of interest" description="Disordered" evidence="1">
    <location>
        <begin position="932"/>
        <end position="954"/>
    </location>
</feature>
<proteinExistence type="predicted"/>
<accession>A0A9P0CHR2</accession>
<feature type="compositionally biased region" description="Low complexity" evidence="1">
    <location>
        <begin position="793"/>
        <end position="816"/>
    </location>
</feature>
<feature type="signal peptide" evidence="2">
    <location>
        <begin position="1"/>
        <end position="24"/>
    </location>
</feature>
<evidence type="ECO:0000313" key="4">
    <source>
        <dbReference type="Proteomes" id="UP001153636"/>
    </source>
</evidence>
<feature type="region of interest" description="Disordered" evidence="1">
    <location>
        <begin position="82"/>
        <end position="129"/>
    </location>
</feature>